<feature type="domain" description="Beta galactosidase small chain/" evidence="8">
    <location>
        <begin position="734"/>
        <end position="1008"/>
    </location>
</feature>
<dbReference type="InterPro" id="IPR006103">
    <property type="entry name" value="Glyco_hydro_2_cat"/>
</dbReference>
<dbReference type="Gene3D" id="2.60.40.10">
    <property type="entry name" value="Immunoglobulins"/>
    <property type="match status" value="2"/>
</dbReference>
<dbReference type="Pfam" id="PF02836">
    <property type="entry name" value="Glyco_hydro_2_C"/>
    <property type="match status" value="1"/>
</dbReference>
<evidence type="ECO:0000256" key="1">
    <source>
        <dbReference type="ARBA" id="ARBA00001412"/>
    </source>
</evidence>
<dbReference type="EMBL" id="BJJW01000006">
    <property type="protein sequence ID" value="GDZ83642.1"/>
    <property type="molecule type" value="Genomic_DNA"/>
</dbReference>
<dbReference type="InterPro" id="IPR050347">
    <property type="entry name" value="Bact_Beta-galactosidase"/>
</dbReference>
<organism evidence="9 10">
    <name type="scientific">Leuconostoc citreum</name>
    <dbReference type="NCBI Taxonomy" id="33964"/>
    <lineage>
        <taxon>Bacteria</taxon>
        <taxon>Bacillati</taxon>
        <taxon>Bacillota</taxon>
        <taxon>Bacilli</taxon>
        <taxon>Lactobacillales</taxon>
        <taxon>Lactobacillaceae</taxon>
        <taxon>Leuconostoc</taxon>
    </lineage>
</organism>
<dbReference type="PANTHER" id="PTHR46323">
    <property type="entry name" value="BETA-GALACTOSIDASE"/>
    <property type="match status" value="1"/>
</dbReference>
<dbReference type="GO" id="GO:0030246">
    <property type="term" value="F:carbohydrate binding"/>
    <property type="evidence" value="ECO:0007669"/>
    <property type="project" value="InterPro"/>
</dbReference>
<dbReference type="GO" id="GO:0009341">
    <property type="term" value="C:beta-galactosidase complex"/>
    <property type="evidence" value="ECO:0007669"/>
    <property type="project" value="InterPro"/>
</dbReference>
<dbReference type="InterPro" id="IPR006102">
    <property type="entry name" value="Ig-like_GH2"/>
</dbReference>
<gene>
    <name evidence="9" type="primary">lacZ</name>
    <name evidence="9" type="ORF">LCIT_08840</name>
</gene>
<name>A0A5A5U0Y0_LEUCI</name>
<dbReference type="SUPFAM" id="SSF49785">
    <property type="entry name" value="Galactose-binding domain-like"/>
    <property type="match status" value="1"/>
</dbReference>
<evidence type="ECO:0000256" key="7">
    <source>
        <dbReference type="ARBA" id="ARBA00032230"/>
    </source>
</evidence>
<dbReference type="EC" id="3.2.1.23" evidence="3"/>
<comment type="similarity">
    <text evidence="2">Belongs to the glycosyl hydrolase 2 family.</text>
</comment>
<dbReference type="SUPFAM" id="SSF51445">
    <property type="entry name" value="(Trans)glycosidases"/>
    <property type="match status" value="1"/>
</dbReference>
<keyword evidence="5" id="KW-0378">Hydrolase</keyword>
<dbReference type="GO" id="GO:0004565">
    <property type="term" value="F:beta-galactosidase activity"/>
    <property type="evidence" value="ECO:0007669"/>
    <property type="project" value="UniProtKB-EC"/>
</dbReference>
<dbReference type="Proteomes" id="UP000323274">
    <property type="component" value="Unassembled WGS sequence"/>
</dbReference>
<dbReference type="SMART" id="SM01038">
    <property type="entry name" value="Bgal_small_N"/>
    <property type="match status" value="1"/>
</dbReference>
<dbReference type="Gene3D" id="2.70.98.10">
    <property type="match status" value="1"/>
</dbReference>
<dbReference type="InterPro" id="IPR006104">
    <property type="entry name" value="Glyco_hydro_2_N"/>
</dbReference>
<evidence type="ECO:0000313" key="10">
    <source>
        <dbReference type="Proteomes" id="UP000323274"/>
    </source>
</evidence>
<comment type="catalytic activity">
    <reaction evidence="1">
        <text>Hydrolysis of terminal non-reducing beta-D-galactose residues in beta-D-galactosides.</text>
        <dbReference type="EC" id="3.2.1.23"/>
    </reaction>
</comment>
<evidence type="ECO:0000256" key="3">
    <source>
        <dbReference type="ARBA" id="ARBA00012756"/>
    </source>
</evidence>
<dbReference type="Pfam" id="PF02929">
    <property type="entry name" value="Bgal_small_N"/>
    <property type="match status" value="1"/>
</dbReference>
<dbReference type="Pfam" id="PF16353">
    <property type="entry name" value="LacZ_4"/>
    <property type="match status" value="1"/>
</dbReference>
<evidence type="ECO:0000256" key="6">
    <source>
        <dbReference type="ARBA" id="ARBA00023295"/>
    </source>
</evidence>
<reference evidence="9 10" key="1">
    <citation type="submission" date="2019-04" db="EMBL/GenBank/DDBJ databases">
        <title>A pseudo-fructophilic Leuconostoc citreum strain F192-5 isolated from peel of satsuma mandarin: the first report for isolation and characterization of strain-dependent fructophilic-like characteristics.</title>
        <authorList>
            <person name="Maeno S."/>
            <person name="Tanizawa Y."/>
            <person name="Kajikawa A."/>
            <person name="Kanesaki Y."/>
            <person name="Kubota E."/>
            <person name="Arita M."/>
            <person name="Leon D."/>
            <person name="Endo A."/>
        </authorList>
    </citation>
    <scope>NUCLEOTIDE SEQUENCE [LARGE SCALE GENOMIC DNA]</scope>
    <source>
        <strain evidence="9 10">F192-5</strain>
    </source>
</reference>
<dbReference type="InterPro" id="IPR004199">
    <property type="entry name" value="B-gal_small/dom_5"/>
</dbReference>
<dbReference type="InterPro" id="IPR011013">
    <property type="entry name" value="Gal_mutarotase_sf_dom"/>
</dbReference>
<dbReference type="InterPro" id="IPR014718">
    <property type="entry name" value="GH-type_carb-bd"/>
</dbReference>
<dbReference type="PRINTS" id="PR00132">
    <property type="entry name" value="GLHYDRLASE2"/>
</dbReference>
<dbReference type="RefSeq" id="WP_149334212.1">
    <property type="nucleotide sequence ID" value="NZ_BJJW01000006.1"/>
</dbReference>
<dbReference type="FunFam" id="3.20.20.80:FF:000018">
    <property type="entry name" value="Beta-galactosidase"/>
    <property type="match status" value="1"/>
</dbReference>
<sequence length="1010" mass="114926">MTQTLAQILARRDWENLGVIAVNRLSMHAPLQFWHKNEKPVYGQKSNNESVLNGEWQMSYFDQPEHVPETWLQTDLVTGDKITVPANWQLQGDYDVPIYTNVTYPIPVKPPDVPEQNPTGAYSKVFNLPEDWLSAGYVHVTFDGVGSAFYLWLNGEFIGYSEDSRLPAEFDLTSAVQLGENRLCVLVLRWSKGTYLEDQDMWRLSGIFRDVTLRHLPEQHLLDYYVTTTLDADFDQAIVSVQTKSTADVFIQAALYWQNTLVATQINSPGTEAIDERGANPNALQLDLIVDKPYLWSDELPHLYELVLTVSDKNKVVTHIEHVQVGIRKVAIVNGLLTLNGKPLLIRGVNKHEFHPEKGYAIDETTMRRDIALLKQNHFNAVRLSHYPNQQRWYELANEYGILLVDEANIETHGMIPMNLLTDDVNYLPQMLARLTRMVLRDRNFPAIILWSLGNESGYGHNHDALYQWLKQTDTTRPVQYEGGGADTIVTDIIAPMYARVSEDQCFPVNTKWSLKRWISKPGEQRPLILCEYAHDMGNSLGGFDRYWQAFRQFERLQGGFIWDWVDQGLAKDGDYAYGGDFGDSPNDRQFSLDGLLFPDRTAKPALQEVAYQQQYLQFRWLNGQLSVRSEYLFKTTDATLTYTIVVDGKPMKEESLTLKLPPETKKDIVVCLPKIGQQDVFLNIKVTQNVSTIDLPAGHLLAEEQFVLQRKTQFVSLPVTDRPMVVETSHAVMITSRHNKWYFDTDTGWLTQWLKDGEQQFITPLQDHFTRAPIDNDIGVSEVANPDPNAWEARWHDAGWFNLSAQLDDFAIAKVGAFIEVQTIHHFLAGHEQVLSSRKTYRFNADGMYLTVDVSRNINSLPPARVGLQVQVGIFDGLSYVGRGPLENYPDRHSGARMGYWTQTLDELTTPYIFPSENGLRTAVSSLHWGSHHILAPQTPLQIGASRYSEKALIQAKHRTALVADAGVWLNLDGQHMGVGGDDSWSPSVASEYLLTAPFYHYELMWTVN</sequence>
<dbReference type="Gene3D" id="2.60.120.260">
    <property type="entry name" value="Galactose-binding domain-like"/>
    <property type="match status" value="1"/>
</dbReference>
<dbReference type="InterPro" id="IPR036156">
    <property type="entry name" value="Beta-gal/glucu_dom_sf"/>
</dbReference>
<comment type="caution">
    <text evidence="9">The sequence shown here is derived from an EMBL/GenBank/DDBJ whole genome shotgun (WGS) entry which is preliminary data.</text>
</comment>
<dbReference type="InterPro" id="IPR013783">
    <property type="entry name" value="Ig-like_fold"/>
</dbReference>
<accession>A0A5A5U0Y0</accession>
<dbReference type="InterPro" id="IPR032312">
    <property type="entry name" value="LacZ_4"/>
</dbReference>
<dbReference type="InterPro" id="IPR006101">
    <property type="entry name" value="Glyco_hydro_2"/>
</dbReference>
<dbReference type="InterPro" id="IPR008979">
    <property type="entry name" value="Galactose-bd-like_sf"/>
</dbReference>
<dbReference type="SUPFAM" id="SSF74650">
    <property type="entry name" value="Galactose mutarotase-like"/>
    <property type="match status" value="1"/>
</dbReference>
<evidence type="ECO:0000256" key="2">
    <source>
        <dbReference type="ARBA" id="ARBA00007401"/>
    </source>
</evidence>
<keyword evidence="6" id="KW-0326">Glycosidase</keyword>
<evidence type="ECO:0000256" key="4">
    <source>
        <dbReference type="ARBA" id="ARBA00013303"/>
    </source>
</evidence>
<dbReference type="AlphaFoldDB" id="A0A5A5U0Y0"/>
<dbReference type="NCBIfam" id="NF007074">
    <property type="entry name" value="PRK09525.1"/>
    <property type="match status" value="1"/>
</dbReference>
<protein>
    <recommendedName>
        <fullName evidence="4">Beta-galactosidase</fullName>
        <ecNumber evidence="3">3.2.1.23</ecNumber>
    </recommendedName>
    <alternativeName>
        <fullName evidence="7">Lactase</fullName>
    </alternativeName>
</protein>
<dbReference type="Gene3D" id="3.20.20.80">
    <property type="entry name" value="Glycosidases"/>
    <property type="match status" value="1"/>
</dbReference>
<dbReference type="GO" id="GO:0005990">
    <property type="term" value="P:lactose catabolic process"/>
    <property type="evidence" value="ECO:0007669"/>
    <property type="project" value="TreeGrafter"/>
</dbReference>
<evidence type="ECO:0000313" key="9">
    <source>
        <dbReference type="EMBL" id="GDZ83642.1"/>
    </source>
</evidence>
<dbReference type="Pfam" id="PF00703">
    <property type="entry name" value="Glyco_hydro_2"/>
    <property type="match status" value="1"/>
</dbReference>
<evidence type="ECO:0000256" key="5">
    <source>
        <dbReference type="ARBA" id="ARBA00022801"/>
    </source>
</evidence>
<dbReference type="PANTHER" id="PTHR46323:SF2">
    <property type="entry name" value="BETA-GALACTOSIDASE"/>
    <property type="match status" value="1"/>
</dbReference>
<evidence type="ECO:0000259" key="8">
    <source>
        <dbReference type="SMART" id="SM01038"/>
    </source>
</evidence>
<dbReference type="InterPro" id="IPR017853">
    <property type="entry name" value="GH"/>
</dbReference>
<dbReference type="SUPFAM" id="SSF49303">
    <property type="entry name" value="beta-Galactosidase/glucuronidase domain"/>
    <property type="match status" value="2"/>
</dbReference>
<proteinExistence type="inferred from homology"/>
<dbReference type="Pfam" id="PF02837">
    <property type="entry name" value="Glyco_hydro_2_N"/>
    <property type="match status" value="1"/>
</dbReference>